<evidence type="ECO:0000256" key="1">
    <source>
        <dbReference type="ARBA" id="ARBA00000966"/>
    </source>
</evidence>
<dbReference type="InterPro" id="IPR002037">
    <property type="entry name" value="Glyco_hydro_8"/>
</dbReference>
<dbReference type="Gene3D" id="1.50.10.10">
    <property type="match status" value="1"/>
</dbReference>
<sequence length="335" mass="36441">MRRRTVISGLAALAVARPALAQADAWTAWRDRFVAPDGRVIDDVNDGISHSEGQAYGLILAEAFGDRETFDRIEGWTRGHIANRQDALMSWKWDPSRADSIPDWHNATDGDLLRAWALLRAARNRGWPVDSAVPAAVTRDIVALCLAPDPRRADAPLLMPGAEAVRQADRVLVNPSYYHPRAMRELAAAFDAPQLARAADHGEALLAELAATGFLPDWVAVTPDGFEAPRDHDYRSSYDALRIPIYLAWSGLAAHPAVAGMATMMARTDQPDHVAVRVEADGAVTAISNAPGYRFIVDLAKDRFVPFSAGDLASQSYFPATLQMLAHVAHAESHG</sequence>
<protein>
    <recommendedName>
        <fullName evidence="3">cellulase</fullName>
        <ecNumber evidence="3">3.2.1.4</ecNumber>
    </recommendedName>
</protein>
<evidence type="ECO:0000313" key="9">
    <source>
        <dbReference type="EMBL" id="MFC3144100.1"/>
    </source>
</evidence>
<organism evidence="9 10">
    <name type="scientific">Psychromarinibacter halotolerans</name>
    <dbReference type="NCBI Taxonomy" id="1775175"/>
    <lineage>
        <taxon>Bacteria</taxon>
        <taxon>Pseudomonadati</taxon>
        <taxon>Pseudomonadota</taxon>
        <taxon>Alphaproteobacteria</taxon>
        <taxon>Rhodobacterales</taxon>
        <taxon>Paracoccaceae</taxon>
        <taxon>Psychromarinibacter</taxon>
    </lineage>
</organism>
<name>A0ABV7GV72_9RHOB</name>
<keyword evidence="10" id="KW-1185">Reference proteome</keyword>
<feature type="chain" id="PRO_5046634070" description="cellulase" evidence="8">
    <location>
        <begin position="22"/>
        <end position="335"/>
    </location>
</feature>
<keyword evidence="6" id="KW-0326">Glycosidase</keyword>
<dbReference type="RefSeq" id="WP_275631361.1">
    <property type="nucleotide sequence ID" value="NZ_JARGYD010000001.1"/>
</dbReference>
<dbReference type="EMBL" id="JBHRTB010000010">
    <property type="protein sequence ID" value="MFC3144100.1"/>
    <property type="molecule type" value="Genomic_DNA"/>
</dbReference>
<evidence type="ECO:0000256" key="2">
    <source>
        <dbReference type="ARBA" id="ARBA00009209"/>
    </source>
</evidence>
<comment type="catalytic activity">
    <reaction evidence="1">
        <text>Endohydrolysis of (1-&gt;4)-beta-D-glucosidic linkages in cellulose, lichenin and cereal beta-D-glucans.</text>
        <dbReference type="EC" id="3.2.1.4"/>
    </reaction>
</comment>
<dbReference type="InterPro" id="IPR008928">
    <property type="entry name" value="6-hairpin_glycosidase_sf"/>
</dbReference>
<dbReference type="SUPFAM" id="SSF48208">
    <property type="entry name" value="Six-hairpin glycosidases"/>
    <property type="match status" value="1"/>
</dbReference>
<proteinExistence type="inferred from homology"/>
<keyword evidence="5" id="KW-0136">Cellulose degradation</keyword>
<keyword evidence="7" id="KW-0624">Polysaccharide degradation</keyword>
<evidence type="ECO:0000256" key="4">
    <source>
        <dbReference type="ARBA" id="ARBA00022801"/>
    </source>
</evidence>
<evidence type="ECO:0000256" key="3">
    <source>
        <dbReference type="ARBA" id="ARBA00012601"/>
    </source>
</evidence>
<comment type="caution">
    <text evidence="9">The sequence shown here is derived from an EMBL/GenBank/DDBJ whole genome shotgun (WGS) entry which is preliminary data.</text>
</comment>
<gene>
    <name evidence="9" type="ORF">ACFOGP_15375</name>
</gene>
<dbReference type="EC" id="3.2.1.4" evidence="3"/>
<dbReference type="InterPro" id="IPR012341">
    <property type="entry name" value="6hp_glycosidase-like_sf"/>
</dbReference>
<keyword evidence="4 9" id="KW-0378">Hydrolase</keyword>
<keyword evidence="7" id="KW-0119">Carbohydrate metabolism</keyword>
<keyword evidence="8" id="KW-0732">Signal</keyword>
<reference evidence="10" key="1">
    <citation type="journal article" date="2019" name="Int. J. Syst. Evol. Microbiol.">
        <title>The Global Catalogue of Microorganisms (GCM) 10K type strain sequencing project: providing services to taxonomists for standard genome sequencing and annotation.</title>
        <authorList>
            <consortium name="The Broad Institute Genomics Platform"/>
            <consortium name="The Broad Institute Genome Sequencing Center for Infectious Disease"/>
            <person name="Wu L."/>
            <person name="Ma J."/>
        </authorList>
    </citation>
    <scope>NUCLEOTIDE SEQUENCE [LARGE SCALE GENOMIC DNA]</scope>
    <source>
        <strain evidence="10">KCTC 52366</strain>
    </source>
</reference>
<evidence type="ECO:0000313" key="10">
    <source>
        <dbReference type="Proteomes" id="UP001595632"/>
    </source>
</evidence>
<feature type="signal peptide" evidence="8">
    <location>
        <begin position="1"/>
        <end position="21"/>
    </location>
</feature>
<accession>A0ABV7GV72</accession>
<dbReference type="Proteomes" id="UP001595632">
    <property type="component" value="Unassembled WGS sequence"/>
</dbReference>
<evidence type="ECO:0000256" key="5">
    <source>
        <dbReference type="ARBA" id="ARBA00023001"/>
    </source>
</evidence>
<comment type="similarity">
    <text evidence="2">Belongs to the glycosyl hydrolase 8 (cellulase D) family.</text>
</comment>
<dbReference type="PRINTS" id="PR00735">
    <property type="entry name" value="GLHYDRLASE8"/>
</dbReference>
<evidence type="ECO:0000256" key="7">
    <source>
        <dbReference type="ARBA" id="ARBA00023326"/>
    </source>
</evidence>
<dbReference type="GO" id="GO:0016787">
    <property type="term" value="F:hydrolase activity"/>
    <property type="evidence" value="ECO:0007669"/>
    <property type="project" value="UniProtKB-KW"/>
</dbReference>
<dbReference type="Pfam" id="PF01270">
    <property type="entry name" value="Glyco_hydro_8"/>
    <property type="match status" value="1"/>
</dbReference>
<evidence type="ECO:0000256" key="6">
    <source>
        <dbReference type="ARBA" id="ARBA00023295"/>
    </source>
</evidence>
<evidence type="ECO:0000256" key="8">
    <source>
        <dbReference type="SAM" id="SignalP"/>
    </source>
</evidence>